<dbReference type="InterPro" id="IPR046347">
    <property type="entry name" value="bZIP_sf"/>
</dbReference>
<dbReference type="EMBL" id="JAVFWL010000005">
    <property type="protein sequence ID" value="KAK6756127.1"/>
    <property type="molecule type" value="Genomic_DNA"/>
</dbReference>
<sequence>MLSYVLAFLELAESIRILLDKMIVCKVLLFKARRQNVVASKQNEYHERPGDQFGRCNSLEVSRERSANSWSDPFIGRHEHEEFLAELSELDLLKNDLSVNDSPSSGLATPPHCTADRNVVFNDWDWLEKFDPLDIPNPGRGTPVDISNSTSQNPAEDFLERTTALIDWKAWNHYLSNDWESDLGLQKGDNETDSTRSSISSQQPHEVLISCESELKETSAPDLDVAIVPVSGPLTWIPSIHGNDHVEDSNCDVMSWNSGPSTRDSSPERVIKRRGVKMKPPSDEGTNHRRCLNREAAFRYRERKRQEQRERKRELEQLVCHNRILKEQLRQLRSDIAEWRCKLNRARK</sequence>
<dbReference type="Pfam" id="PF07716">
    <property type="entry name" value="bZIP_2"/>
    <property type="match status" value="1"/>
</dbReference>
<accession>A0ABR1E0B1</accession>
<feature type="compositionally biased region" description="Polar residues" evidence="2">
    <location>
        <begin position="195"/>
        <end position="204"/>
    </location>
</feature>
<name>A0ABR1E0B1_NECAM</name>
<feature type="region of interest" description="Disordered" evidence="2">
    <location>
        <begin position="182"/>
        <end position="205"/>
    </location>
</feature>
<keyword evidence="1" id="KW-0175">Coiled coil</keyword>
<dbReference type="Gene3D" id="1.20.5.170">
    <property type="match status" value="1"/>
</dbReference>
<proteinExistence type="predicted"/>
<gene>
    <name evidence="4" type="primary">Necator_chrV.g19276</name>
    <name evidence="4" type="ORF">RB195_014484</name>
</gene>
<protein>
    <recommendedName>
        <fullName evidence="3">BZIP domain-containing protein</fullName>
    </recommendedName>
</protein>
<feature type="coiled-coil region" evidence="1">
    <location>
        <begin position="315"/>
        <end position="342"/>
    </location>
</feature>
<evidence type="ECO:0000256" key="1">
    <source>
        <dbReference type="SAM" id="Coils"/>
    </source>
</evidence>
<dbReference type="SUPFAM" id="SSF57959">
    <property type="entry name" value="Leucine zipper domain"/>
    <property type="match status" value="1"/>
</dbReference>
<feature type="region of interest" description="Disordered" evidence="2">
    <location>
        <begin position="135"/>
        <end position="154"/>
    </location>
</feature>
<organism evidence="4 5">
    <name type="scientific">Necator americanus</name>
    <name type="common">Human hookworm</name>
    <dbReference type="NCBI Taxonomy" id="51031"/>
    <lineage>
        <taxon>Eukaryota</taxon>
        <taxon>Metazoa</taxon>
        <taxon>Ecdysozoa</taxon>
        <taxon>Nematoda</taxon>
        <taxon>Chromadorea</taxon>
        <taxon>Rhabditida</taxon>
        <taxon>Rhabditina</taxon>
        <taxon>Rhabditomorpha</taxon>
        <taxon>Strongyloidea</taxon>
        <taxon>Ancylostomatidae</taxon>
        <taxon>Bunostominae</taxon>
        <taxon>Necator</taxon>
    </lineage>
</organism>
<dbReference type="Proteomes" id="UP001303046">
    <property type="component" value="Unassembled WGS sequence"/>
</dbReference>
<dbReference type="PROSITE" id="PS50217">
    <property type="entry name" value="BZIP"/>
    <property type="match status" value="1"/>
</dbReference>
<evidence type="ECO:0000313" key="4">
    <source>
        <dbReference type="EMBL" id="KAK6756127.1"/>
    </source>
</evidence>
<reference evidence="4 5" key="1">
    <citation type="submission" date="2023-08" db="EMBL/GenBank/DDBJ databases">
        <title>A Necator americanus chromosomal reference genome.</title>
        <authorList>
            <person name="Ilik V."/>
            <person name="Petrzelkova K.J."/>
            <person name="Pardy F."/>
            <person name="Fuh T."/>
            <person name="Niatou-Singa F.S."/>
            <person name="Gouil Q."/>
            <person name="Baker L."/>
            <person name="Ritchie M.E."/>
            <person name="Jex A.R."/>
            <person name="Gazzola D."/>
            <person name="Li H."/>
            <person name="Toshio Fujiwara R."/>
            <person name="Zhan B."/>
            <person name="Aroian R.V."/>
            <person name="Pafco B."/>
            <person name="Schwarz E.M."/>
        </authorList>
    </citation>
    <scope>NUCLEOTIDE SEQUENCE [LARGE SCALE GENOMIC DNA]</scope>
    <source>
        <strain evidence="4 5">Aroian</strain>
        <tissue evidence="4">Whole animal</tissue>
    </source>
</reference>
<evidence type="ECO:0000259" key="3">
    <source>
        <dbReference type="PROSITE" id="PS50217"/>
    </source>
</evidence>
<dbReference type="CDD" id="cd14686">
    <property type="entry name" value="bZIP"/>
    <property type="match status" value="1"/>
</dbReference>
<evidence type="ECO:0000256" key="2">
    <source>
        <dbReference type="SAM" id="MobiDB-lite"/>
    </source>
</evidence>
<feature type="domain" description="BZIP" evidence="3">
    <location>
        <begin position="283"/>
        <end position="346"/>
    </location>
</feature>
<feature type="compositionally biased region" description="Polar residues" evidence="2">
    <location>
        <begin position="145"/>
        <end position="154"/>
    </location>
</feature>
<dbReference type="InterPro" id="IPR004827">
    <property type="entry name" value="bZIP"/>
</dbReference>
<keyword evidence="5" id="KW-1185">Reference proteome</keyword>
<dbReference type="SMART" id="SM00338">
    <property type="entry name" value="BRLZ"/>
    <property type="match status" value="1"/>
</dbReference>
<comment type="caution">
    <text evidence="4">The sequence shown here is derived from an EMBL/GenBank/DDBJ whole genome shotgun (WGS) entry which is preliminary data.</text>
</comment>
<evidence type="ECO:0000313" key="5">
    <source>
        <dbReference type="Proteomes" id="UP001303046"/>
    </source>
</evidence>